<proteinExistence type="predicted"/>
<gene>
    <name evidence="1" type="ORF">MAMMFC1_01796</name>
</gene>
<accession>A0A348AJ79</accession>
<name>A0A348AJ79_9FIRM</name>
<evidence type="ECO:0000313" key="1">
    <source>
        <dbReference type="EMBL" id="BBB91127.1"/>
    </source>
</evidence>
<dbReference type="EMBL" id="AP018449">
    <property type="protein sequence ID" value="BBB91127.1"/>
    <property type="molecule type" value="Genomic_DNA"/>
</dbReference>
<reference evidence="1 2" key="1">
    <citation type="journal article" date="2018" name="Int. J. Syst. Evol. Microbiol.">
        <title>Methylomusa anaerophila gen. nov., sp. nov., an anaerobic methanol-utilizing bacterium isolated from a microbial fuel cell.</title>
        <authorList>
            <person name="Amano N."/>
            <person name="Yamamuro A."/>
            <person name="Miyahara M."/>
            <person name="Kouzuma A."/>
            <person name="Abe T."/>
            <person name="Watanabe K."/>
        </authorList>
    </citation>
    <scope>NUCLEOTIDE SEQUENCE [LARGE SCALE GENOMIC DNA]</scope>
    <source>
        <strain evidence="1 2">MMFC1</strain>
    </source>
</reference>
<evidence type="ECO:0000313" key="2">
    <source>
        <dbReference type="Proteomes" id="UP000276437"/>
    </source>
</evidence>
<dbReference type="KEGG" id="mana:MAMMFC1_01796"/>
<protein>
    <submittedName>
        <fullName evidence="1">Uncharacterized protein</fullName>
    </submittedName>
</protein>
<sequence length="72" mass="8368">MIHTTVVKKLSLFHVKNLTRRQTCTIGANELVSARQNALSLILELHYKQREWEMNKTVTSGLIVLLRYRKSS</sequence>
<dbReference type="AlphaFoldDB" id="A0A348AJ79"/>
<organism evidence="1 2">
    <name type="scientific">Methylomusa anaerophila</name>
    <dbReference type="NCBI Taxonomy" id="1930071"/>
    <lineage>
        <taxon>Bacteria</taxon>
        <taxon>Bacillati</taxon>
        <taxon>Bacillota</taxon>
        <taxon>Negativicutes</taxon>
        <taxon>Selenomonadales</taxon>
        <taxon>Sporomusaceae</taxon>
        <taxon>Methylomusa</taxon>
    </lineage>
</organism>
<keyword evidence="2" id="KW-1185">Reference proteome</keyword>
<dbReference type="Proteomes" id="UP000276437">
    <property type="component" value="Chromosome"/>
</dbReference>